<keyword evidence="4" id="KW-1185">Reference proteome</keyword>
<protein>
    <submittedName>
        <fullName evidence="3">Uncharacterized protein</fullName>
    </submittedName>
</protein>
<feature type="coiled-coil region" evidence="1">
    <location>
        <begin position="176"/>
        <end position="249"/>
    </location>
</feature>
<dbReference type="Proteomes" id="UP000078200">
    <property type="component" value="Unassembled WGS sequence"/>
</dbReference>
<proteinExistence type="predicted"/>
<sequence>MFSSKSLAESIYGKMEEGSHTLQSNTSITDETKSYKKQGNEEILKVMKRLEDKNQQLEKLGAEKSELSEVTQIVLDYAWLLCKDIYDKCAQVTGPEELKEKHFLAGKLTQEKEKQLKRVLAEKMAGRKKSLEENQYDRNPDNYLRQTLQSQSENAFKLGQQLSKFNRGGDEVWNVMMALEKANQNLQFQKIKLEEKLNELTKTRAEESDSLKALQLENEKLSNNIQQLQNQQQQKQSTLEEELNRLKAQYFDEQQSKKNEWDRAQKAKQSLDEKLIQAIEGKKAIETQLNELRKKYDLVKEKLVTDQVQIEKLTGEKKNLEKNLADLQVLKEEKEGLAKSLLNQKNILEEEKQAVEKDNETLKSELSESQSKNKNLTENLESYKKEISGLKENLTKVSKKKDDLKVERKSFKDEKLNLKEKLAEITKNKKQLEEELEQTRAKLSKGKEDFASQGDCYEKKIQGFQKEMEKITTENNELKKKCQDVDMAKATQEICKWVQRLESMSTGNDEKLKDLENKINTIQSETNKSDDQVNNLRGNDEENHSPKTEQQCNREEQKNPTQQETQDEETKPMTAMK</sequence>
<feature type="compositionally biased region" description="Basic and acidic residues" evidence="2">
    <location>
        <begin position="538"/>
        <end position="558"/>
    </location>
</feature>
<feature type="compositionally biased region" description="Basic and acidic residues" evidence="2">
    <location>
        <begin position="508"/>
        <end position="517"/>
    </location>
</feature>
<dbReference type="AlphaFoldDB" id="A0A1A9UXC3"/>
<organism evidence="3 4">
    <name type="scientific">Glossina austeni</name>
    <name type="common">Savannah tsetse fly</name>
    <dbReference type="NCBI Taxonomy" id="7395"/>
    <lineage>
        <taxon>Eukaryota</taxon>
        <taxon>Metazoa</taxon>
        <taxon>Ecdysozoa</taxon>
        <taxon>Arthropoda</taxon>
        <taxon>Hexapoda</taxon>
        <taxon>Insecta</taxon>
        <taxon>Pterygota</taxon>
        <taxon>Neoptera</taxon>
        <taxon>Endopterygota</taxon>
        <taxon>Diptera</taxon>
        <taxon>Brachycera</taxon>
        <taxon>Muscomorpha</taxon>
        <taxon>Hippoboscoidea</taxon>
        <taxon>Glossinidae</taxon>
        <taxon>Glossina</taxon>
    </lineage>
</organism>
<dbReference type="STRING" id="7395.A0A1A9UXC3"/>
<evidence type="ECO:0000313" key="3">
    <source>
        <dbReference type="EnsemblMetazoa" id="GAUT018847-PA"/>
    </source>
</evidence>
<feature type="region of interest" description="Disordered" evidence="2">
    <location>
        <begin position="501"/>
        <end position="577"/>
    </location>
</feature>
<reference evidence="3" key="1">
    <citation type="submission" date="2020-05" db="UniProtKB">
        <authorList>
            <consortium name="EnsemblMetazoa"/>
        </authorList>
    </citation>
    <scope>IDENTIFICATION</scope>
    <source>
        <strain evidence="3">TTRI</strain>
    </source>
</reference>
<evidence type="ECO:0000256" key="2">
    <source>
        <dbReference type="SAM" id="MobiDB-lite"/>
    </source>
</evidence>
<accession>A0A1A9UXC3</accession>
<keyword evidence="1" id="KW-0175">Coiled coil</keyword>
<evidence type="ECO:0000313" key="4">
    <source>
        <dbReference type="Proteomes" id="UP000078200"/>
    </source>
</evidence>
<feature type="compositionally biased region" description="Polar residues" evidence="2">
    <location>
        <begin position="518"/>
        <end position="537"/>
    </location>
</feature>
<feature type="region of interest" description="Disordered" evidence="2">
    <location>
        <begin position="355"/>
        <end position="378"/>
    </location>
</feature>
<evidence type="ECO:0000256" key="1">
    <source>
        <dbReference type="SAM" id="Coils"/>
    </source>
</evidence>
<feature type="compositionally biased region" description="Basic and acidic residues" evidence="2">
    <location>
        <begin position="355"/>
        <end position="366"/>
    </location>
</feature>
<feature type="coiled-coil region" evidence="1">
    <location>
        <begin position="40"/>
        <end position="70"/>
    </location>
</feature>
<dbReference type="Gene3D" id="6.10.250.3110">
    <property type="match status" value="1"/>
</dbReference>
<dbReference type="EnsemblMetazoa" id="GAUT018847-RA">
    <property type="protein sequence ID" value="GAUT018847-PA"/>
    <property type="gene ID" value="GAUT018847"/>
</dbReference>
<name>A0A1A9UXC3_GLOAU</name>
<dbReference type="VEuPathDB" id="VectorBase:GAUT018847"/>
<feature type="compositionally biased region" description="Polar residues" evidence="2">
    <location>
        <begin position="367"/>
        <end position="378"/>
    </location>
</feature>